<dbReference type="InterPro" id="IPR054201">
    <property type="entry name" value="DUF6906"/>
</dbReference>
<feature type="domain" description="DUF6906" evidence="1">
    <location>
        <begin position="1"/>
        <end position="49"/>
    </location>
</feature>
<evidence type="ECO:0000313" key="3">
    <source>
        <dbReference type="Proteomes" id="UP000587880"/>
    </source>
</evidence>
<dbReference type="Pfam" id="PF21847">
    <property type="entry name" value="DUF6906"/>
    <property type="match status" value="1"/>
</dbReference>
<gene>
    <name evidence="2" type="ORF">HF849_16360</name>
</gene>
<comment type="caution">
    <text evidence="2">The sequence shown here is derived from an EMBL/GenBank/DDBJ whole genome shotgun (WGS) entry which is preliminary data.</text>
</comment>
<dbReference type="AlphaFoldDB" id="A0A7X9SQM0"/>
<sequence length="51" mass="6025">MKHGKKPTREQRIFLISKGYEVKCYLVVKNTSDELVILNKETGQTEIVRRF</sequence>
<reference evidence="2 3" key="1">
    <citation type="submission" date="2020-04" db="EMBL/GenBank/DDBJ databases">
        <authorList>
            <person name="Hitch T.C.A."/>
            <person name="Wylensek D."/>
            <person name="Clavel T."/>
        </authorList>
    </citation>
    <scope>NUCLEOTIDE SEQUENCE [LARGE SCALE GENOMIC DNA]</scope>
    <source>
        <strain evidence="2 3">WB01_NA02</strain>
    </source>
</reference>
<evidence type="ECO:0000259" key="1">
    <source>
        <dbReference type="Pfam" id="PF21847"/>
    </source>
</evidence>
<accession>A0A7X9SQM0</accession>
<name>A0A7X9SQM0_CLOBE</name>
<dbReference type="RefSeq" id="WP_168982504.1">
    <property type="nucleotide sequence ID" value="NZ_JABAGD010000031.1"/>
</dbReference>
<evidence type="ECO:0000313" key="2">
    <source>
        <dbReference type="EMBL" id="NMF06292.1"/>
    </source>
</evidence>
<dbReference type="EMBL" id="JABAGD010000031">
    <property type="protein sequence ID" value="NMF06292.1"/>
    <property type="molecule type" value="Genomic_DNA"/>
</dbReference>
<dbReference type="Proteomes" id="UP000587880">
    <property type="component" value="Unassembled WGS sequence"/>
</dbReference>
<organism evidence="2 3">
    <name type="scientific">Clostridium beijerinckii</name>
    <name type="common">Clostridium MP</name>
    <dbReference type="NCBI Taxonomy" id="1520"/>
    <lineage>
        <taxon>Bacteria</taxon>
        <taxon>Bacillati</taxon>
        <taxon>Bacillota</taxon>
        <taxon>Clostridia</taxon>
        <taxon>Eubacteriales</taxon>
        <taxon>Clostridiaceae</taxon>
        <taxon>Clostridium</taxon>
    </lineage>
</organism>
<protein>
    <recommendedName>
        <fullName evidence="1">DUF6906 domain-containing protein</fullName>
    </recommendedName>
</protein>
<proteinExistence type="predicted"/>